<sequence>MGMRVRLKASYAVPDGFSRETKAILKALRTYGMFVADNGSDWFLSGSPDDRWKSGRLLDELRQVAGRNFEVVRMDGLVTP</sequence>
<dbReference type="AlphaFoldDB" id="A0A9E6RAM3"/>
<proteinExistence type="predicted"/>
<keyword evidence="2" id="KW-1185">Reference proteome</keyword>
<dbReference type="EMBL" id="CP081869">
    <property type="protein sequence ID" value="QZN99712.1"/>
    <property type="molecule type" value="Genomic_DNA"/>
</dbReference>
<accession>A0A9E6RAM3</accession>
<gene>
    <name evidence="1" type="ORF">K6K41_24045</name>
</gene>
<evidence type="ECO:0000313" key="2">
    <source>
        <dbReference type="Proteomes" id="UP000825701"/>
    </source>
</evidence>
<dbReference type="KEGG" id="cmet:K6K41_24045"/>
<dbReference type="Proteomes" id="UP000825701">
    <property type="component" value="Chromosome"/>
</dbReference>
<dbReference type="RefSeq" id="WP_261402811.1">
    <property type="nucleotide sequence ID" value="NZ_CP081869.1"/>
</dbReference>
<name>A0A9E6RAM3_9HYPH</name>
<reference evidence="1" key="1">
    <citation type="submission" date="2021-08" db="EMBL/GenBank/DDBJ databases">
        <authorList>
            <person name="Zhang H."/>
            <person name="Xu M."/>
            <person name="Yu Z."/>
            <person name="Yang L."/>
            <person name="Cai Y."/>
        </authorList>
    </citation>
    <scope>NUCLEOTIDE SEQUENCE</scope>
    <source>
        <strain evidence="1">CHL1</strain>
    </source>
</reference>
<evidence type="ECO:0000313" key="1">
    <source>
        <dbReference type="EMBL" id="QZN99712.1"/>
    </source>
</evidence>
<organism evidence="1 2">
    <name type="scientific">Chenggangzhangella methanolivorans</name>
    <dbReference type="NCBI Taxonomy" id="1437009"/>
    <lineage>
        <taxon>Bacteria</taxon>
        <taxon>Pseudomonadati</taxon>
        <taxon>Pseudomonadota</taxon>
        <taxon>Alphaproteobacteria</taxon>
        <taxon>Hyphomicrobiales</taxon>
        <taxon>Methylopilaceae</taxon>
        <taxon>Chenggangzhangella</taxon>
    </lineage>
</organism>
<protein>
    <submittedName>
        <fullName evidence="1">Uncharacterized protein</fullName>
    </submittedName>
</protein>